<accession>A0A7W9CJF6</accession>
<dbReference type="PANTHER" id="PTHR33933:SF1">
    <property type="entry name" value="PROTEIN ADENYLYLTRANSFERASE MNTA-RELATED"/>
    <property type="match status" value="1"/>
</dbReference>
<dbReference type="Gene3D" id="3.30.460.10">
    <property type="entry name" value="Beta Polymerase, domain 2"/>
    <property type="match status" value="1"/>
</dbReference>
<sequence>MKTSLEHLPSGKRRELEHVAHILRSSFDEAISTRKAPRLKDGRLLKIILFGSHARGDWVEDPIGRYFSDFDLLVVVDHEDLAEDEFWSGAVDRILEDTSSGEHLRTPVTFIVHSLSEVNEQLSLGRYFFADIVRDGVVLFDSAGAKFEKPGAIAAGVALTEAAAHFEKWFKDGEYSIERARNSLHDRKLNWAAFDFHQAAERFYHCTLLVLTLYSPKSHNIVFLRRRCEDLDARLAEAWPQEDKFQRRCFELLRAAYVKARYSPHYRITDAELTWLDTRIVVLRDLVKTVCDERLAELSRQSG</sequence>
<organism evidence="2 3">
    <name type="scientific">Brevundimonas variabilis</name>
    <dbReference type="NCBI Taxonomy" id="74312"/>
    <lineage>
        <taxon>Bacteria</taxon>
        <taxon>Pseudomonadati</taxon>
        <taxon>Pseudomonadota</taxon>
        <taxon>Alphaproteobacteria</taxon>
        <taxon>Caulobacterales</taxon>
        <taxon>Caulobacteraceae</taxon>
        <taxon>Brevundimonas</taxon>
    </lineage>
</organism>
<dbReference type="InterPro" id="IPR043519">
    <property type="entry name" value="NT_sf"/>
</dbReference>
<dbReference type="PROSITE" id="PS50910">
    <property type="entry name" value="HEPN"/>
    <property type="match status" value="1"/>
</dbReference>
<dbReference type="SMART" id="SM00748">
    <property type="entry name" value="HEPN"/>
    <property type="match status" value="1"/>
</dbReference>
<dbReference type="AlphaFoldDB" id="A0A7W9CJF6"/>
<proteinExistence type="predicted"/>
<dbReference type="Gene3D" id="1.20.120.330">
    <property type="entry name" value="Nucleotidyltransferases domain 2"/>
    <property type="match status" value="1"/>
</dbReference>
<protein>
    <submittedName>
        <fullName evidence="2">HEPN domain-containing protein/predicted nucleotidyltransferase</fullName>
    </submittedName>
</protein>
<keyword evidence="3" id="KW-1185">Reference proteome</keyword>
<dbReference type="SUPFAM" id="SSF81593">
    <property type="entry name" value="Nucleotidyltransferase substrate binding subunit/domain"/>
    <property type="match status" value="1"/>
</dbReference>
<dbReference type="CDD" id="cd05403">
    <property type="entry name" value="NT_KNTase_like"/>
    <property type="match status" value="1"/>
</dbReference>
<comment type="caution">
    <text evidence="2">The sequence shown here is derived from an EMBL/GenBank/DDBJ whole genome shotgun (WGS) entry which is preliminary data.</text>
</comment>
<evidence type="ECO:0000313" key="2">
    <source>
        <dbReference type="EMBL" id="MBB5746571.1"/>
    </source>
</evidence>
<dbReference type="Pfam" id="PF05168">
    <property type="entry name" value="HEPN"/>
    <property type="match status" value="1"/>
</dbReference>
<dbReference type="Proteomes" id="UP000545037">
    <property type="component" value="Unassembled WGS sequence"/>
</dbReference>
<dbReference type="EMBL" id="JACHOR010000003">
    <property type="protein sequence ID" value="MBB5746571.1"/>
    <property type="molecule type" value="Genomic_DNA"/>
</dbReference>
<evidence type="ECO:0000259" key="1">
    <source>
        <dbReference type="PROSITE" id="PS50910"/>
    </source>
</evidence>
<dbReference type="SUPFAM" id="SSF81301">
    <property type="entry name" value="Nucleotidyltransferase"/>
    <property type="match status" value="1"/>
</dbReference>
<dbReference type="InterPro" id="IPR052548">
    <property type="entry name" value="Type_VII_TA_antitoxin"/>
</dbReference>
<name>A0A7W9CJF6_9CAUL</name>
<dbReference type="GO" id="GO:0016740">
    <property type="term" value="F:transferase activity"/>
    <property type="evidence" value="ECO:0007669"/>
    <property type="project" value="UniProtKB-KW"/>
</dbReference>
<evidence type="ECO:0000313" key="3">
    <source>
        <dbReference type="Proteomes" id="UP000545037"/>
    </source>
</evidence>
<feature type="domain" description="HEPN" evidence="1">
    <location>
        <begin position="170"/>
        <end position="290"/>
    </location>
</feature>
<dbReference type="RefSeq" id="WP_183213524.1">
    <property type="nucleotide sequence ID" value="NZ_JACHOR010000003.1"/>
</dbReference>
<dbReference type="PANTHER" id="PTHR33933">
    <property type="entry name" value="NUCLEOTIDYLTRANSFERASE"/>
    <property type="match status" value="1"/>
</dbReference>
<dbReference type="InterPro" id="IPR007842">
    <property type="entry name" value="HEPN_dom"/>
</dbReference>
<keyword evidence="2" id="KW-0808">Transferase</keyword>
<reference evidence="2 3" key="1">
    <citation type="submission" date="2020-08" db="EMBL/GenBank/DDBJ databases">
        <title>Genomic Encyclopedia of Type Strains, Phase IV (KMG-IV): sequencing the most valuable type-strain genomes for metagenomic binning, comparative biology and taxonomic classification.</title>
        <authorList>
            <person name="Goeker M."/>
        </authorList>
    </citation>
    <scope>NUCLEOTIDE SEQUENCE [LARGE SCALE GENOMIC DNA]</scope>
    <source>
        <strain evidence="2 3">DSM 4737</strain>
    </source>
</reference>
<gene>
    <name evidence="2" type="ORF">GGR13_002175</name>
</gene>